<sequence>MMADKFSRIPELAKTSRYEIRLAPCLETFKLKGSEKIHLDILKPTNYLKLYSKGIEIENASLKLADGTVIKEIKNEFDRKWELLTINFPSELTPQRIELNFDFNGEISSELSGFYRSPYKDATGIRKCWLVHNLKAFLLDVHFHALMSLLTKHILTFN</sequence>
<dbReference type="InterPro" id="IPR042097">
    <property type="entry name" value="Aminopeptidase_N-like_N_sf"/>
</dbReference>
<proteinExistence type="predicted"/>
<dbReference type="Gene3D" id="2.60.40.1730">
    <property type="entry name" value="tricorn interacting facor f3 domain"/>
    <property type="match status" value="1"/>
</dbReference>
<organism evidence="2 3">
    <name type="scientific">Meloidogyne enterolobii</name>
    <name type="common">Root-knot nematode worm</name>
    <name type="synonym">Meloidogyne mayaguensis</name>
    <dbReference type="NCBI Taxonomy" id="390850"/>
    <lineage>
        <taxon>Eukaryota</taxon>
        <taxon>Metazoa</taxon>
        <taxon>Ecdysozoa</taxon>
        <taxon>Nematoda</taxon>
        <taxon>Chromadorea</taxon>
        <taxon>Rhabditida</taxon>
        <taxon>Tylenchina</taxon>
        <taxon>Tylenchomorpha</taxon>
        <taxon>Tylenchoidea</taxon>
        <taxon>Meloidogynidae</taxon>
        <taxon>Meloidogyninae</taxon>
        <taxon>Meloidogyne</taxon>
    </lineage>
</organism>
<dbReference type="AlphaFoldDB" id="A0A6V7VKI2"/>
<dbReference type="Pfam" id="PF17900">
    <property type="entry name" value="Peptidase_M1_N"/>
    <property type="match status" value="1"/>
</dbReference>
<dbReference type="GO" id="GO:0070006">
    <property type="term" value="F:metalloaminopeptidase activity"/>
    <property type="evidence" value="ECO:0007669"/>
    <property type="project" value="TreeGrafter"/>
</dbReference>
<dbReference type="InterPro" id="IPR045357">
    <property type="entry name" value="Aminopeptidase_N-like_N"/>
</dbReference>
<dbReference type="GO" id="GO:0008270">
    <property type="term" value="F:zinc ion binding"/>
    <property type="evidence" value="ECO:0007669"/>
    <property type="project" value="TreeGrafter"/>
</dbReference>
<dbReference type="Proteomes" id="UP000580250">
    <property type="component" value="Unassembled WGS sequence"/>
</dbReference>
<evidence type="ECO:0000313" key="2">
    <source>
        <dbReference type="EMBL" id="CAD2175435.1"/>
    </source>
</evidence>
<dbReference type="EMBL" id="CAJEWN010000254">
    <property type="protein sequence ID" value="CAD2175435.1"/>
    <property type="molecule type" value="Genomic_DNA"/>
</dbReference>
<dbReference type="GO" id="GO:0005615">
    <property type="term" value="C:extracellular space"/>
    <property type="evidence" value="ECO:0007669"/>
    <property type="project" value="TreeGrafter"/>
</dbReference>
<evidence type="ECO:0000259" key="1">
    <source>
        <dbReference type="Pfam" id="PF17900"/>
    </source>
</evidence>
<dbReference type="PANTHER" id="PTHR11533:SF174">
    <property type="entry name" value="PUROMYCIN-SENSITIVE AMINOPEPTIDASE-RELATED"/>
    <property type="match status" value="1"/>
</dbReference>
<dbReference type="OrthoDB" id="275509at2759"/>
<dbReference type="InterPro" id="IPR050344">
    <property type="entry name" value="Peptidase_M1_aminopeptidases"/>
</dbReference>
<gene>
    <name evidence="2" type="ORF">MENT_LOCUS27159</name>
</gene>
<dbReference type="PANTHER" id="PTHR11533">
    <property type="entry name" value="PROTEASE M1 ZINC METALLOPROTEASE"/>
    <property type="match status" value="1"/>
</dbReference>
<dbReference type="GO" id="GO:0043171">
    <property type="term" value="P:peptide catabolic process"/>
    <property type="evidence" value="ECO:0007669"/>
    <property type="project" value="TreeGrafter"/>
</dbReference>
<dbReference type="GO" id="GO:0016020">
    <property type="term" value="C:membrane"/>
    <property type="evidence" value="ECO:0007669"/>
    <property type="project" value="TreeGrafter"/>
</dbReference>
<dbReference type="GO" id="GO:0042277">
    <property type="term" value="F:peptide binding"/>
    <property type="evidence" value="ECO:0007669"/>
    <property type="project" value="TreeGrafter"/>
</dbReference>
<feature type="domain" description="Aminopeptidase N-like N-terminal" evidence="1">
    <location>
        <begin position="15"/>
        <end position="129"/>
    </location>
</feature>
<comment type="caution">
    <text evidence="2">The sequence shown here is derived from an EMBL/GenBank/DDBJ whole genome shotgun (WGS) entry which is preliminary data.</text>
</comment>
<dbReference type="GO" id="GO:0005737">
    <property type="term" value="C:cytoplasm"/>
    <property type="evidence" value="ECO:0007669"/>
    <property type="project" value="TreeGrafter"/>
</dbReference>
<evidence type="ECO:0000313" key="3">
    <source>
        <dbReference type="Proteomes" id="UP000580250"/>
    </source>
</evidence>
<accession>A0A6V7VKI2</accession>
<protein>
    <recommendedName>
        <fullName evidence="1">Aminopeptidase N-like N-terminal domain-containing protein</fullName>
    </recommendedName>
</protein>
<dbReference type="SUPFAM" id="SSF63737">
    <property type="entry name" value="Leukotriene A4 hydrolase N-terminal domain"/>
    <property type="match status" value="1"/>
</dbReference>
<reference evidence="2 3" key="1">
    <citation type="submission" date="2020-08" db="EMBL/GenBank/DDBJ databases">
        <authorList>
            <person name="Koutsovoulos G."/>
            <person name="Danchin GJ E."/>
        </authorList>
    </citation>
    <scope>NUCLEOTIDE SEQUENCE [LARGE SCALE GENOMIC DNA]</scope>
</reference>
<dbReference type="GO" id="GO:0006508">
    <property type="term" value="P:proteolysis"/>
    <property type="evidence" value="ECO:0007669"/>
    <property type="project" value="TreeGrafter"/>
</dbReference>
<name>A0A6V7VKI2_MELEN</name>